<feature type="signal peptide" evidence="1">
    <location>
        <begin position="1"/>
        <end position="20"/>
    </location>
</feature>
<keyword evidence="3" id="KW-1185">Reference proteome</keyword>
<evidence type="ECO:0000313" key="2">
    <source>
        <dbReference type="EMBL" id="KAA8544940.1"/>
    </source>
</evidence>
<reference evidence="2 3" key="1">
    <citation type="submission" date="2019-09" db="EMBL/GenBank/DDBJ databases">
        <title>A chromosome-level genome assembly of the Chinese tupelo Nyssa sinensis.</title>
        <authorList>
            <person name="Yang X."/>
            <person name="Kang M."/>
            <person name="Yang Y."/>
            <person name="Xiong H."/>
            <person name="Wang M."/>
            <person name="Zhang Z."/>
            <person name="Wang Z."/>
            <person name="Wu H."/>
            <person name="Ma T."/>
            <person name="Liu J."/>
            <person name="Xi Z."/>
        </authorList>
    </citation>
    <scope>NUCLEOTIDE SEQUENCE [LARGE SCALE GENOMIC DNA]</scope>
    <source>
        <strain evidence="2">J267</strain>
        <tissue evidence="2">Leaf</tissue>
    </source>
</reference>
<protein>
    <submittedName>
        <fullName evidence="2">Uncharacterized protein</fullName>
    </submittedName>
</protein>
<feature type="chain" id="PRO_5023887721" evidence="1">
    <location>
        <begin position="21"/>
        <end position="124"/>
    </location>
</feature>
<dbReference type="AlphaFoldDB" id="A0A5J5BS96"/>
<evidence type="ECO:0000256" key="1">
    <source>
        <dbReference type="SAM" id="SignalP"/>
    </source>
</evidence>
<accession>A0A5J5BS96</accession>
<keyword evidence="1" id="KW-0732">Signal</keyword>
<dbReference type="EMBL" id="CM018033">
    <property type="protein sequence ID" value="KAA8544940.1"/>
    <property type="molecule type" value="Genomic_DNA"/>
</dbReference>
<organism evidence="2 3">
    <name type="scientific">Nyssa sinensis</name>
    <dbReference type="NCBI Taxonomy" id="561372"/>
    <lineage>
        <taxon>Eukaryota</taxon>
        <taxon>Viridiplantae</taxon>
        <taxon>Streptophyta</taxon>
        <taxon>Embryophyta</taxon>
        <taxon>Tracheophyta</taxon>
        <taxon>Spermatophyta</taxon>
        <taxon>Magnoliopsida</taxon>
        <taxon>eudicotyledons</taxon>
        <taxon>Gunneridae</taxon>
        <taxon>Pentapetalae</taxon>
        <taxon>asterids</taxon>
        <taxon>Cornales</taxon>
        <taxon>Nyssaceae</taxon>
        <taxon>Nyssa</taxon>
    </lineage>
</organism>
<sequence length="124" mass="14081">MVPLCGFVLDLGMVSILAMSEEEVAACCFGDLIDIREFPGIGQDIYIRMASSELAWPLDGKFLLVVRYAWLKLSLSTRRHGMLYFLLGGPIMQQDRILDWVVLFEMQAILSSVDHLIIVIYCQH</sequence>
<name>A0A5J5BS96_9ASTE</name>
<proteinExistence type="predicted"/>
<evidence type="ECO:0000313" key="3">
    <source>
        <dbReference type="Proteomes" id="UP000325577"/>
    </source>
</evidence>
<dbReference type="Proteomes" id="UP000325577">
    <property type="component" value="Linkage Group LG10"/>
</dbReference>
<gene>
    <name evidence="2" type="ORF">F0562_019665</name>
</gene>